<sequence length="138" mass="16555">MLNKYHKFSFMALLEHFQHTKHINRYRSRLQMPLMFHDYNGKIWLFVNHGFTTTLISDTKQQSSLNLFLTRALNHLCEDNAFEYERESGQKANKDKSLFYMHQNSSREVVHQIELDTCMTKGTFPLKDKKEQTLVYME</sequence>
<organism evidence="1 2">
    <name type="scientific">Solanum commersonii</name>
    <name type="common">Commerson's wild potato</name>
    <name type="synonym">Commerson's nightshade</name>
    <dbReference type="NCBI Taxonomy" id="4109"/>
    <lineage>
        <taxon>Eukaryota</taxon>
        <taxon>Viridiplantae</taxon>
        <taxon>Streptophyta</taxon>
        <taxon>Embryophyta</taxon>
        <taxon>Tracheophyta</taxon>
        <taxon>Spermatophyta</taxon>
        <taxon>Magnoliopsida</taxon>
        <taxon>eudicotyledons</taxon>
        <taxon>Gunneridae</taxon>
        <taxon>Pentapetalae</taxon>
        <taxon>asterids</taxon>
        <taxon>lamiids</taxon>
        <taxon>Solanales</taxon>
        <taxon>Solanaceae</taxon>
        <taxon>Solanoideae</taxon>
        <taxon>Solaneae</taxon>
        <taxon>Solanum</taxon>
    </lineage>
</organism>
<name>A0A9J5ZEU7_SOLCO</name>
<dbReference type="AlphaFoldDB" id="A0A9J5ZEU7"/>
<proteinExistence type="predicted"/>
<dbReference type="Proteomes" id="UP000824120">
    <property type="component" value="Chromosome 4"/>
</dbReference>
<evidence type="ECO:0000313" key="1">
    <source>
        <dbReference type="EMBL" id="KAG5610941.1"/>
    </source>
</evidence>
<accession>A0A9J5ZEU7</accession>
<dbReference type="EMBL" id="JACXVP010000004">
    <property type="protein sequence ID" value="KAG5610941.1"/>
    <property type="molecule type" value="Genomic_DNA"/>
</dbReference>
<evidence type="ECO:0000313" key="2">
    <source>
        <dbReference type="Proteomes" id="UP000824120"/>
    </source>
</evidence>
<keyword evidence="2" id="KW-1185">Reference proteome</keyword>
<gene>
    <name evidence="1" type="ORF">H5410_022222</name>
</gene>
<protein>
    <submittedName>
        <fullName evidence="1">Uncharacterized protein</fullName>
    </submittedName>
</protein>
<reference evidence="1 2" key="1">
    <citation type="submission" date="2020-09" db="EMBL/GenBank/DDBJ databases">
        <title>De no assembly of potato wild relative species, Solanum commersonii.</title>
        <authorList>
            <person name="Cho K."/>
        </authorList>
    </citation>
    <scope>NUCLEOTIDE SEQUENCE [LARGE SCALE GENOMIC DNA]</scope>
    <source>
        <strain evidence="1">LZ3.2</strain>
        <tissue evidence="1">Leaf</tissue>
    </source>
</reference>
<comment type="caution">
    <text evidence="1">The sequence shown here is derived from an EMBL/GenBank/DDBJ whole genome shotgun (WGS) entry which is preliminary data.</text>
</comment>